<dbReference type="Gene3D" id="3.20.80.10">
    <property type="entry name" value="Regulatory factor, effector binding domain"/>
    <property type="match status" value="1"/>
</dbReference>
<name>A0A840U113_9BACT</name>
<protein>
    <recommendedName>
        <fullName evidence="1">GyrI-like small molecule binding domain-containing protein</fullName>
    </recommendedName>
</protein>
<dbReference type="InterPro" id="IPR029442">
    <property type="entry name" value="GyrI-like"/>
</dbReference>
<evidence type="ECO:0000259" key="1">
    <source>
        <dbReference type="Pfam" id="PF06445"/>
    </source>
</evidence>
<dbReference type="RefSeq" id="WP_184176838.1">
    <property type="nucleotide sequence ID" value="NZ_JACHGF010000008.1"/>
</dbReference>
<dbReference type="EMBL" id="JACHGF010000008">
    <property type="protein sequence ID" value="MBB5286068.1"/>
    <property type="molecule type" value="Genomic_DNA"/>
</dbReference>
<dbReference type="Pfam" id="PF06445">
    <property type="entry name" value="GyrI-like"/>
    <property type="match status" value="1"/>
</dbReference>
<accession>A0A840U113</accession>
<sequence length="211" mass="24157">MNKLDLTKYYKSYYTAKPIPELVEVEPARFLSILGEGDPSEPAFAEHIQALYSTAYTLKFALKAQGQDFGVPKLEGQWWFDEEKYLEVSGQQVPLRVSRSDWKYRLLIRMPDFVTAEDLEAARRVVLAKKKVPLAEAVTLHEMAEGTCIQMLHLGPFATEPESLQQILRFAQEHRLAKNGPHHEIYLSDFTKTPPEKLKTILREPVKVPTS</sequence>
<proteinExistence type="predicted"/>
<dbReference type="InterPro" id="IPR008319">
    <property type="entry name" value="GyrI-like_CCH_Lin2189-like"/>
</dbReference>
<dbReference type="AlphaFoldDB" id="A0A840U113"/>
<dbReference type="SUPFAM" id="SSF55136">
    <property type="entry name" value="Probable bacterial effector-binding domain"/>
    <property type="match status" value="1"/>
</dbReference>
<feature type="domain" description="GyrI-like small molecule binding" evidence="1">
    <location>
        <begin position="129"/>
        <end position="205"/>
    </location>
</feature>
<dbReference type="Proteomes" id="UP000557307">
    <property type="component" value="Unassembled WGS sequence"/>
</dbReference>
<dbReference type="PIRSF" id="PIRSF031644">
    <property type="entry name" value="UCP031644"/>
    <property type="match status" value="1"/>
</dbReference>
<evidence type="ECO:0000313" key="3">
    <source>
        <dbReference type="Proteomes" id="UP000557307"/>
    </source>
</evidence>
<comment type="caution">
    <text evidence="2">The sequence shown here is derived from an EMBL/GenBank/DDBJ whole genome shotgun (WGS) entry which is preliminary data.</text>
</comment>
<reference evidence="2 3" key="1">
    <citation type="submission" date="2020-08" db="EMBL/GenBank/DDBJ databases">
        <title>Genomic Encyclopedia of Type Strains, Phase IV (KMG-IV): sequencing the most valuable type-strain genomes for metagenomic binning, comparative biology and taxonomic classification.</title>
        <authorList>
            <person name="Goeker M."/>
        </authorList>
    </citation>
    <scope>NUCLEOTIDE SEQUENCE [LARGE SCALE GENOMIC DNA]</scope>
    <source>
        <strain evidence="2 3">DSM 105074</strain>
    </source>
</reference>
<dbReference type="InterPro" id="IPR011256">
    <property type="entry name" value="Reg_factor_effector_dom_sf"/>
</dbReference>
<keyword evidence="3" id="KW-1185">Reference proteome</keyword>
<evidence type="ECO:0000313" key="2">
    <source>
        <dbReference type="EMBL" id="MBB5286068.1"/>
    </source>
</evidence>
<gene>
    <name evidence="2" type="ORF">HNQ92_004228</name>
</gene>
<organism evidence="2 3">
    <name type="scientific">Rhabdobacter roseus</name>
    <dbReference type="NCBI Taxonomy" id="1655419"/>
    <lineage>
        <taxon>Bacteria</taxon>
        <taxon>Pseudomonadati</taxon>
        <taxon>Bacteroidota</taxon>
        <taxon>Cytophagia</taxon>
        <taxon>Cytophagales</taxon>
        <taxon>Cytophagaceae</taxon>
        <taxon>Rhabdobacter</taxon>
    </lineage>
</organism>